<proteinExistence type="predicted"/>
<gene>
    <name evidence="1" type="primary">lon</name>
    <name evidence="1" type="ORF">JFY71_11240</name>
</gene>
<protein>
    <submittedName>
        <fullName evidence="1">Endopeptidase La</fullName>
        <ecNumber evidence="1">3.4.21.53</ecNumber>
    </submittedName>
</protein>
<evidence type="ECO:0000313" key="2">
    <source>
        <dbReference type="Proteomes" id="UP000595814"/>
    </source>
</evidence>
<reference evidence="1 2" key="1">
    <citation type="journal article" date="2022" name="Int. J. Syst. Evol. Microbiol.">
        <title>Miniphocaeibacter halophilus sp. nov., an ammonium-tolerant acetate-producing bacterium isolated from a biogas system.</title>
        <authorList>
            <person name="Schnurer A."/>
            <person name="Singh A."/>
            <person name="Bi S."/>
            <person name="Qiao W."/>
            <person name="Westerholm M."/>
        </authorList>
    </citation>
    <scope>NUCLEOTIDE SEQUENCE [LARGE SCALE GENOMIC DNA]</scope>
    <source>
        <strain evidence="1 2">AMB_01</strain>
    </source>
</reference>
<organism evidence="1 2">
    <name type="scientific">Miniphocaeibacter halophilus</name>
    <dbReference type="NCBI Taxonomy" id="2931922"/>
    <lineage>
        <taxon>Bacteria</taxon>
        <taxon>Bacillati</taxon>
        <taxon>Bacillota</taxon>
        <taxon>Tissierellia</taxon>
        <taxon>Tissierellales</taxon>
        <taxon>Peptoniphilaceae</taxon>
        <taxon>Miniphocaeibacter</taxon>
    </lineage>
</organism>
<dbReference type="EMBL" id="CP066744">
    <property type="protein sequence ID" value="QQK07834.1"/>
    <property type="molecule type" value="Genomic_DNA"/>
</dbReference>
<keyword evidence="2" id="KW-1185">Reference proteome</keyword>
<evidence type="ECO:0000313" key="1">
    <source>
        <dbReference type="EMBL" id="QQK07834.1"/>
    </source>
</evidence>
<keyword evidence="1" id="KW-0378">Hydrolase</keyword>
<sequence>MNKNITYEVKNIRLPIIPMRGIWIFPNTIIHFDVGRDISINALNESMIKDSLIFLTAQKDASIDEPKIGDFYDTGVIAEIKQTLKLPNGNMRILVEGISRAEAKEFIFEDNYIQAELKEYVYNEEKVVLDDNLKAITRLVVNDAKEYISLNPNISTEMILPILEQDDPSRLADIVASYINLEGDDYFNIIKELDIYKRLEILHGILLKEIEYLKIEEEINKKVSKQISKNQREYYLKEQLMAIRQELGEDDDEEIAFKYTEQLKKLKLNKKSEEHVLKEINRLNILSPGSPDVNVIRSYVEEILSLPWNKTTKEKYDIKKARDILEEDHYGLEDVKERVLEFIAVKKMTKGLKGPILCLVGPPGVGKTSIVKSIARATNRNFVSMRLGGVRDEAEIRGHRKTYIGAMPGRIIKLMEDAGTTNPVFLLDEIDKLSSDFRGDPASALLEVLDPAQNDAFIDNYIEIPFDLSKVMFVTTANSLNTIPAALLDRMEIIRISGYTEFEKLNIAEKYLIPKQVKEHGLKPNQFSISTDSVKKMITNYTREAGVRNLERLISKAVRKAVMDIVEKNKKAVRISLRNLEKYIGNVKIVDDDIPKEDMVGVVNGLAWTETGGEILTIEATVMEGSGKVQLTGMLGDVMKESAMAAVSFIRSNQEKLGIKGEFYKNKDIHLHFPEGAVPKDGPSAGVSIITALVSALSGKKVSHDIAMTGEITLRGRVLPIGGVKEKVLAANRYGIKNIILPKANEKDVELIPNKVRKLLQFSYVETIDEVLNLAIKES</sequence>
<accession>A0AC61MU45</accession>
<dbReference type="EC" id="3.4.21.53" evidence="1"/>
<dbReference type="Proteomes" id="UP000595814">
    <property type="component" value="Chromosome"/>
</dbReference>
<name>A0AC61MU45_9FIRM</name>